<feature type="transmembrane region" description="Helical" evidence="10">
    <location>
        <begin position="850"/>
        <end position="869"/>
    </location>
</feature>
<dbReference type="OrthoDB" id="990753at2759"/>
<dbReference type="PROSITE" id="PS00211">
    <property type="entry name" value="ABC_TRANSPORTER_1"/>
    <property type="match status" value="2"/>
</dbReference>
<dbReference type="PANTHER" id="PTHR45136">
    <property type="entry name" value="ABC TRANSPORTER DOMAIN-CONTAINING PROTEIN"/>
    <property type="match status" value="1"/>
</dbReference>
<sequence length="1271" mass="141251">MVLEENKSGEVKKRVKYGSIRSLFMHTDKLDMCLMALGFIGAVFDGLTDRLEFYLAGKMINIIGNASTLDPDVFRHNFEKNALAMLYLSCVSFVACFLGNFIMPKTLNLAIRRDQQLEHLDINEGYCWTRTGERQAARMRATYLKAVLRQELGYFDLNGTNTSEVITSISNDNLLIKDTISEKIPDFVCKVSTFIGGYMVAFVLVWQLAMVALPLAILVIVPSWLCGKSLMNISGKVRSEYSKAGTTAEQAISSIRTVYAFVGEKRTVEIFLGFLGGSRKLGLRQGLLKGLAIGSNQASIFATWILMFYYGSRLVMYHGAQGGTIFGAGVLIIIGGQKTKSFDKYNLINFLFRALNAGFSSMKDIADACIASKRIMEVTQRIPKIDSEDTEGIILEHVSGEIEFKQVKFSYPSRPESVVLKNFSLTISAGKTIALVGASGSGKSTVLLLLQRFYNPLEGEIFLDMIATNKLQLKWLRSQMALVSQEPSLFSTTIKENILFGKEDVTMEEIVEASKACDAHNFITQLPQGYDTQVGERGVQLSGGQKQRIAIARAIMRKPRILLLDEATSALDSESERVVQEAIDKVAVGRTTIIIAHRLSTIKNSNTIAVVENGQVKEIGSHNELIQEENGFYKSLVCLQQMEKEIIPSSPSKMDLDISTSNVVDFEKAPDCPTLELRSHSFKDSINTSRPLFWRLLDLNKPKWKQVTLGCLSSILSGALMPLNSVAMGLMISVYFSTNRHEIKERVRNQALWLFGLSVFSIVFNVCQHYSFADVGENLTKRIRGRMLSKILTFEVGWFDKDENSSSVICSRLTKDANMVRSLMGDKISFLVQAFSTITISWTIGLVVAWRLAIVLIVVQPFIIASIYAKHFLLKNMSKGANKAQDESTELAAEAVSNIRTVTAFSSQGRILKMLEKAQENQRKENIYESWLAGIALGVFLSVKSAEWCLTYWYSGKLVFEGYISPRAAFQTIIILMVAKRAIIDVGSLTTIIFKGCDAFSLVFSILDRDTKIEPENLEDYEPETIIGHIELNNVHFVYPTRPNVLIFKDFSMDIEGGKSTALVGKSGSGKSTIIGLIERFYDPLKGVVKIDGRDIRSYHLRSLRKFIAVVNQEPTLFAGTIGDNITYGLDNVTESEIIESAKAANVHDFIMRQEHGYKTWCGDKGLQLSGGQKQRIAIARAILRNPAILLLDEATSALDSHSEKMVQTTLEGVMKGRTSVVVAHRLCTIQNCDQIVVMDEGVMIEKGTHFSLMAKGPVGAYHSLISLQSV</sequence>
<evidence type="ECO:0000256" key="6">
    <source>
        <dbReference type="ARBA" id="ARBA00022840"/>
    </source>
</evidence>
<dbReference type="GO" id="GO:0005524">
    <property type="term" value="F:ATP binding"/>
    <property type="evidence" value="ECO:0007669"/>
    <property type="project" value="UniProtKB-KW"/>
</dbReference>
<keyword evidence="2" id="KW-0813">Transport</keyword>
<keyword evidence="5" id="KW-0547">Nucleotide-binding</keyword>
<feature type="transmembrane region" description="Helical" evidence="10">
    <location>
        <begin position="828"/>
        <end position="844"/>
    </location>
</feature>
<evidence type="ECO:0000256" key="1">
    <source>
        <dbReference type="ARBA" id="ARBA00007577"/>
    </source>
</evidence>
<dbReference type="STRING" id="63057.A0A2P5FJ86"/>
<keyword evidence="8 10" id="KW-0472">Membrane</keyword>
<dbReference type="Pfam" id="PF00005">
    <property type="entry name" value="ABC_tran"/>
    <property type="match status" value="2"/>
</dbReference>
<protein>
    <submittedName>
        <fullName evidence="13">ABC transporter</fullName>
    </submittedName>
</protein>
<evidence type="ECO:0000259" key="11">
    <source>
        <dbReference type="PROSITE" id="PS50893"/>
    </source>
</evidence>
<feature type="transmembrane region" description="Helical" evidence="10">
    <location>
        <begin position="30"/>
        <end position="48"/>
    </location>
</feature>
<feature type="transmembrane region" description="Helical" evidence="10">
    <location>
        <begin position="752"/>
        <end position="772"/>
    </location>
</feature>
<keyword evidence="7 10" id="KW-1133">Transmembrane helix</keyword>
<dbReference type="CDD" id="cd03249">
    <property type="entry name" value="ABC_MTABC3_MDL1_MDL2"/>
    <property type="match status" value="2"/>
</dbReference>
<dbReference type="SUPFAM" id="SSF90123">
    <property type="entry name" value="ABC transporter transmembrane region"/>
    <property type="match status" value="2"/>
</dbReference>
<evidence type="ECO:0000256" key="7">
    <source>
        <dbReference type="ARBA" id="ARBA00022989"/>
    </source>
</evidence>
<evidence type="ECO:0000256" key="9">
    <source>
        <dbReference type="ARBA" id="ARBA00023180"/>
    </source>
</evidence>
<reference evidence="14" key="1">
    <citation type="submission" date="2016-06" db="EMBL/GenBank/DDBJ databases">
        <title>Parallel loss of symbiosis genes in relatives of nitrogen-fixing non-legume Parasponia.</title>
        <authorList>
            <person name="Van Velzen R."/>
            <person name="Holmer R."/>
            <person name="Bu F."/>
            <person name="Rutten L."/>
            <person name="Van Zeijl A."/>
            <person name="Liu W."/>
            <person name="Santuari L."/>
            <person name="Cao Q."/>
            <person name="Sharma T."/>
            <person name="Shen D."/>
            <person name="Roswanjaya Y."/>
            <person name="Wardhani T."/>
            <person name="Kalhor M.S."/>
            <person name="Jansen J."/>
            <person name="Van den Hoogen J."/>
            <person name="Gungor B."/>
            <person name="Hartog M."/>
            <person name="Hontelez J."/>
            <person name="Verver J."/>
            <person name="Yang W.-C."/>
            <person name="Schijlen E."/>
            <person name="Repin R."/>
            <person name="Schilthuizen M."/>
            <person name="Schranz E."/>
            <person name="Heidstra R."/>
            <person name="Miyata K."/>
            <person name="Fedorova E."/>
            <person name="Kohlen W."/>
            <person name="Bisseling T."/>
            <person name="Smit S."/>
            <person name="Geurts R."/>
        </authorList>
    </citation>
    <scope>NUCLEOTIDE SEQUENCE [LARGE SCALE GENOMIC DNA]</scope>
    <source>
        <strain evidence="14">cv. RG33-2</strain>
    </source>
</reference>
<proteinExistence type="inferred from homology"/>
<keyword evidence="3 10" id="KW-0812">Transmembrane</keyword>
<feature type="domain" description="ABC transmembrane type-1" evidence="12">
    <location>
        <begin position="709"/>
        <end position="995"/>
    </location>
</feature>
<comment type="similarity">
    <text evidence="1">Belongs to the ABC transporter superfamily. ABCB family. Multidrug resistance exporter (TC 3.A.1.201) subfamily.</text>
</comment>
<dbReference type="SMART" id="SM00382">
    <property type="entry name" value="AAA"/>
    <property type="match status" value="2"/>
</dbReference>
<evidence type="ECO:0000256" key="5">
    <source>
        <dbReference type="ARBA" id="ARBA00022741"/>
    </source>
</evidence>
<evidence type="ECO:0000256" key="10">
    <source>
        <dbReference type="SAM" id="Phobius"/>
    </source>
</evidence>
<feature type="transmembrane region" description="Helical" evidence="10">
    <location>
        <begin position="82"/>
        <end position="103"/>
    </location>
</feature>
<dbReference type="CDD" id="cd18578">
    <property type="entry name" value="ABC_6TM_Pgp_ABCB1_D2_like"/>
    <property type="match status" value="1"/>
</dbReference>
<feature type="transmembrane region" description="Helical" evidence="10">
    <location>
        <begin position="287"/>
        <end position="309"/>
    </location>
</feature>
<feature type="domain" description="ABC transmembrane type-1" evidence="12">
    <location>
        <begin position="126"/>
        <end position="337"/>
    </location>
</feature>
<dbReference type="GO" id="GO:0016020">
    <property type="term" value="C:membrane"/>
    <property type="evidence" value="ECO:0007669"/>
    <property type="project" value="InterPro"/>
</dbReference>
<evidence type="ECO:0000313" key="14">
    <source>
        <dbReference type="Proteomes" id="UP000237000"/>
    </source>
</evidence>
<dbReference type="Pfam" id="PF00664">
    <property type="entry name" value="ABC_membrane"/>
    <property type="match status" value="2"/>
</dbReference>
<dbReference type="FunFam" id="3.40.50.300:FF:000205">
    <property type="entry name" value="ABC transporter B family member 4"/>
    <property type="match status" value="2"/>
</dbReference>
<dbReference type="InterPro" id="IPR003439">
    <property type="entry name" value="ABC_transporter-like_ATP-bd"/>
</dbReference>
<feature type="transmembrane region" description="Helical" evidence="10">
    <location>
        <begin position="315"/>
        <end position="334"/>
    </location>
</feature>
<dbReference type="EMBL" id="JXTC01000029">
    <property type="protein sequence ID" value="PON97861.1"/>
    <property type="molecule type" value="Genomic_DNA"/>
</dbReference>
<feature type="transmembrane region" description="Helical" evidence="10">
    <location>
        <begin position="707"/>
        <end position="732"/>
    </location>
</feature>
<keyword evidence="4" id="KW-0677">Repeat</keyword>
<dbReference type="CDD" id="cd18577">
    <property type="entry name" value="ABC_6TM_Pgp_ABCB1_D1_like"/>
    <property type="match status" value="1"/>
</dbReference>
<dbReference type="Proteomes" id="UP000237000">
    <property type="component" value="Unassembled WGS sequence"/>
</dbReference>
<dbReference type="Gene3D" id="3.40.50.300">
    <property type="entry name" value="P-loop containing nucleotide triphosphate hydrolases"/>
    <property type="match status" value="2"/>
</dbReference>
<dbReference type="InterPro" id="IPR027417">
    <property type="entry name" value="P-loop_NTPase"/>
</dbReference>
<evidence type="ECO:0000256" key="8">
    <source>
        <dbReference type="ARBA" id="ARBA00023136"/>
    </source>
</evidence>
<comment type="caution">
    <text evidence="13">The sequence shown here is derived from an EMBL/GenBank/DDBJ whole genome shotgun (WGS) entry which is preliminary data.</text>
</comment>
<dbReference type="InterPro" id="IPR017871">
    <property type="entry name" value="ABC_transporter-like_CS"/>
</dbReference>
<dbReference type="InParanoid" id="A0A2P5FJ86"/>
<dbReference type="GO" id="GO:0016887">
    <property type="term" value="F:ATP hydrolysis activity"/>
    <property type="evidence" value="ECO:0007669"/>
    <property type="project" value="InterPro"/>
</dbReference>
<dbReference type="InterPro" id="IPR011527">
    <property type="entry name" value="ABC1_TM_dom"/>
</dbReference>
<accession>A0A2P5FJ86</accession>
<dbReference type="SUPFAM" id="SSF52540">
    <property type="entry name" value="P-loop containing nucleoside triphosphate hydrolases"/>
    <property type="match status" value="2"/>
</dbReference>
<dbReference type="InterPro" id="IPR036640">
    <property type="entry name" value="ABC1_TM_sf"/>
</dbReference>
<organism evidence="13 14">
    <name type="scientific">Trema orientale</name>
    <name type="common">Charcoal tree</name>
    <name type="synonym">Celtis orientalis</name>
    <dbReference type="NCBI Taxonomy" id="63057"/>
    <lineage>
        <taxon>Eukaryota</taxon>
        <taxon>Viridiplantae</taxon>
        <taxon>Streptophyta</taxon>
        <taxon>Embryophyta</taxon>
        <taxon>Tracheophyta</taxon>
        <taxon>Spermatophyta</taxon>
        <taxon>Magnoliopsida</taxon>
        <taxon>eudicotyledons</taxon>
        <taxon>Gunneridae</taxon>
        <taxon>Pentapetalae</taxon>
        <taxon>rosids</taxon>
        <taxon>fabids</taxon>
        <taxon>Rosales</taxon>
        <taxon>Cannabaceae</taxon>
        <taxon>Trema</taxon>
    </lineage>
</organism>
<dbReference type="GO" id="GO:0140359">
    <property type="term" value="F:ABC-type transporter activity"/>
    <property type="evidence" value="ECO:0007669"/>
    <property type="project" value="InterPro"/>
</dbReference>
<keyword evidence="14" id="KW-1185">Reference proteome</keyword>
<feature type="domain" description="ABC transporter" evidence="11">
    <location>
        <begin position="1030"/>
        <end position="1266"/>
    </location>
</feature>
<dbReference type="PANTHER" id="PTHR45136:SF2">
    <property type="entry name" value="ABC TRANSPORTER DOMAIN-CONTAINING PROTEIN"/>
    <property type="match status" value="1"/>
</dbReference>
<dbReference type="PROSITE" id="PS50893">
    <property type="entry name" value="ABC_TRANSPORTER_2"/>
    <property type="match status" value="2"/>
</dbReference>
<dbReference type="InterPro" id="IPR003593">
    <property type="entry name" value="AAA+_ATPase"/>
</dbReference>
<dbReference type="PROSITE" id="PS50929">
    <property type="entry name" value="ABC_TM1F"/>
    <property type="match status" value="2"/>
</dbReference>
<evidence type="ECO:0000256" key="3">
    <source>
        <dbReference type="ARBA" id="ARBA00022692"/>
    </source>
</evidence>
<gene>
    <name evidence="13" type="primary">TorPGP24</name>
    <name evidence="13" type="ORF">TorRG33x02_064510</name>
</gene>
<keyword evidence="9" id="KW-0325">Glycoprotein</keyword>
<feature type="domain" description="ABC transporter" evidence="11">
    <location>
        <begin position="402"/>
        <end position="638"/>
    </location>
</feature>
<dbReference type="Gene3D" id="1.20.1560.10">
    <property type="entry name" value="ABC transporter type 1, transmembrane domain"/>
    <property type="match status" value="1"/>
</dbReference>
<evidence type="ECO:0000259" key="12">
    <source>
        <dbReference type="PROSITE" id="PS50929"/>
    </source>
</evidence>
<name>A0A2P5FJ86_TREOI</name>
<evidence type="ECO:0000313" key="13">
    <source>
        <dbReference type="EMBL" id="PON97861.1"/>
    </source>
</evidence>
<keyword evidence="6" id="KW-0067">ATP-binding</keyword>
<evidence type="ECO:0000256" key="2">
    <source>
        <dbReference type="ARBA" id="ARBA00022448"/>
    </source>
</evidence>
<evidence type="ECO:0000256" key="4">
    <source>
        <dbReference type="ARBA" id="ARBA00022737"/>
    </source>
</evidence>
<dbReference type="AlphaFoldDB" id="A0A2P5FJ86"/>